<dbReference type="PATRIC" id="fig|671143.5.peg.1623"/>
<dbReference type="Pfam" id="PF12729">
    <property type="entry name" value="4HB_MCP_1"/>
    <property type="match status" value="1"/>
</dbReference>
<keyword evidence="10" id="KW-0472">Membrane</keyword>
<dbReference type="InterPro" id="IPR029016">
    <property type="entry name" value="GAF-like_dom_sf"/>
</dbReference>
<comment type="subcellular location">
    <subcellularLocation>
        <location evidence="2">Membrane</location>
    </subcellularLocation>
</comment>
<proteinExistence type="predicted"/>
<dbReference type="Pfam" id="PF13185">
    <property type="entry name" value="GAF_2"/>
    <property type="match status" value="1"/>
</dbReference>
<feature type="transmembrane region" description="Helical" evidence="10">
    <location>
        <begin position="192"/>
        <end position="213"/>
    </location>
</feature>
<evidence type="ECO:0000313" key="16">
    <source>
        <dbReference type="EMBL" id="CBE68888.1"/>
    </source>
</evidence>
<dbReference type="eggNOG" id="COG4191">
    <property type="taxonomic scope" value="Bacteria"/>
</dbReference>
<dbReference type="PRINTS" id="PR00344">
    <property type="entry name" value="BCTRLSENSOR"/>
</dbReference>
<keyword evidence="4 7" id="KW-0597">Phosphoprotein</keyword>
<evidence type="ECO:0000256" key="4">
    <source>
        <dbReference type="ARBA" id="ARBA00022553"/>
    </source>
</evidence>
<dbReference type="InterPro" id="IPR036097">
    <property type="entry name" value="HisK_dim/P_sf"/>
</dbReference>
<dbReference type="CDD" id="cd00130">
    <property type="entry name" value="PAS"/>
    <property type="match status" value="1"/>
</dbReference>
<dbReference type="AlphaFoldDB" id="D5MGK7"/>
<dbReference type="InterPro" id="IPR003018">
    <property type="entry name" value="GAF"/>
</dbReference>
<dbReference type="InterPro" id="IPR036890">
    <property type="entry name" value="HATPase_C_sf"/>
</dbReference>
<dbReference type="PANTHER" id="PTHR43065:SF42">
    <property type="entry name" value="TWO-COMPONENT SENSOR PPRA"/>
    <property type="match status" value="1"/>
</dbReference>
<dbReference type="InterPro" id="IPR004358">
    <property type="entry name" value="Sig_transdc_His_kin-like_C"/>
</dbReference>
<dbReference type="SMART" id="SM00448">
    <property type="entry name" value="REC"/>
    <property type="match status" value="1"/>
</dbReference>
<dbReference type="Gene3D" id="6.10.340.10">
    <property type="match status" value="1"/>
</dbReference>
<evidence type="ECO:0000256" key="3">
    <source>
        <dbReference type="ARBA" id="ARBA00012438"/>
    </source>
</evidence>
<evidence type="ECO:0000259" key="14">
    <source>
        <dbReference type="PROSITE" id="PS50113"/>
    </source>
</evidence>
<feature type="coiled-coil region" evidence="8">
    <location>
        <begin position="435"/>
        <end position="462"/>
    </location>
</feature>
<name>D5MGK7_METO1</name>
<evidence type="ECO:0000256" key="10">
    <source>
        <dbReference type="SAM" id="Phobius"/>
    </source>
</evidence>
<organism evidence="16 17">
    <name type="scientific">Methylomirabilis oxygeniifera</name>
    <dbReference type="NCBI Taxonomy" id="671143"/>
    <lineage>
        <taxon>Bacteria</taxon>
        <taxon>Candidatus Methylomirabilota</taxon>
        <taxon>Candidatus Methylomirabilia</taxon>
        <taxon>Candidatus Methylomirabilales</taxon>
        <taxon>Candidatus Methylomirabilaceae</taxon>
        <taxon>Candidatus Methylomirabilis</taxon>
    </lineage>
</organism>
<dbReference type="KEGG" id="mox:DAMO_1830"/>
<dbReference type="InterPro" id="IPR005467">
    <property type="entry name" value="His_kinase_dom"/>
</dbReference>
<feature type="region of interest" description="Disordered" evidence="9">
    <location>
        <begin position="787"/>
        <end position="807"/>
    </location>
</feature>
<feature type="domain" description="PAS" evidence="13">
    <location>
        <begin position="326"/>
        <end position="366"/>
    </location>
</feature>
<keyword evidence="10" id="KW-0812">Transmembrane</keyword>
<feature type="transmembrane region" description="Helical" evidence="10">
    <location>
        <begin position="13"/>
        <end position="32"/>
    </location>
</feature>
<dbReference type="NCBIfam" id="TIGR00229">
    <property type="entry name" value="sensory_box"/>
    <property type="match status" value="1"/>
</dbReference>
<dbReference type="Gene3D" id="3.30.565.10">
    <property type="entry name" value="Histidine kinase-like ATPase, C-terminal domain"/>
    <property type="match status" value="1"/>
</dbReference>
<dbReference type="STRING" id="671143.DAMO_1830"/>
<evidence type="ECO:0000256" key="1">
    <source>
        <dbReference type="ARBA" id="ARBA00000085"/>
    </source>
</evidence>
<dbReference type="Pfam" id="PF13426">
    <property type="entry name" value="PAS_9"/>
    <property type="match status" value="1"/>
</dbReference>
<dbReference type="InterPro" id="IPR000700">
    <property type="entry name" value="PAS-assoc_C"/>
</dbReference>
<dbReference type="GO" id="GO:0000155">
    <property type="term" value="F:phosphorelay sensor kinase activity"/>
    <property type="evidence" value="ECO:0007669"/>
    <property type="project" value="InterPro"/>
</dbReference>
<dbReference type="SUPFAM" id="SSF47384">
    <property type="entry name" value="Homodimeric domain of signal transducing histidine kinase"/>
    <property type="match status" value="1"/>
</dbReference>
<dbReference type="InterPro" id="IPR024478">
    <property type="entry name" value="HlyB_4HB_MCP"/>
</dbReference>
<evidence type="ECO:0000256" key="9">
    <source>
        <dbReference type="SAM" id="MobiDB-lite"/>
    </source>
</evidence>
<feature type="domain" description="Response regulatory" evidence="12">
    <location>
        <begin position="903"/>
        <end position="1017"/>
    </location>
</feature>
<dbReference type="InterPro" id="IPR003660">
    <property type="entry name" value="HAMP_dom"/>
</dbReference>
<comment type="catalytic activity">
    <reaction evidence="1">
        <text>ATP + protein L-histidine = ADP + protein N-phospho-L-histidine.</text>
        <dbReference type="EC" id="2.7.13.3"/>
    </reaction>
</comment>
<evidence type="ECO:0000256" key="2">
    <source>
        <dbReference type="ARBA" id="ARBA00004370"/>
    </source>
</evidence>
<dbReference type="InterPro" id="IPR000014">
    <property type="entry name" value="PAS"/>
</dbReference>
<keyword evidence="6 16" id="KW-0418">Kinase</keyword>
<dbReference type="InterPro" id="IPR035965">
    <property type="entry name" value="PAS-like_dom_sf"/>
</dbReference>
<evidence type="ECO:0000256" key="7">
    <source>
        <dbReference type="PROSITE-ProRule" id="PRU00169"/>
    </source>
</evidence>
<feature type="domain" description="HAMP" evidence="15">
    <location>
        <begin position="276"/>
        <end position="311"/>
    </location>
</feature>
<accession>D5MGK7</accession>
<feature type="modified residue" description="4-aspartylphosphate" evidence="7">
    <location>
        <position position="952"/>
    </location>
</feature>
<evidence type="ECO:0000256" key="6">
    <source>
        <dbReference type="ARBA" id="ARBA00022777"/>
    </source>
</evidence>
<feature type="domain" description="Histidine kinase" evidence="11">
    <location>
        <begin position="646"/>
        <end position="882"/>
    </location>
</feature>
<dbReference type="SUPFAM" id="SSF55785">
    <property type="entry name" value="PYP-like sensor domain (PAS domain)"/>
    <property type="match status" value="1"/>
</dbReference>
<dbReference type="eggNOG" id="COG3829">
    <property type="taxonomic scope" value="Bacteria"/>
</dbReference>
<protein>
    <recommendedName>
        <fullName evidence="3">histidine kinase</fullName>
        <ecNumber evidence="3">2.7.13.3</ecNumber>
    </recommendedName>
</protein>
<dbReference type="PANTHER" id="PTHR43065">
    <property type="entry name" value="SENSOR HISTIDINE KINASE"/>
    <property type="match status" value="1"/>
</dbReference>
<evidence type="ECO:0000313" key="17">
    <source>
        <dbReference type="Proteomes" id="UP000006898"/>
    </source>
</evidence>
<dbReference type="SUPFAM" id="SSF55781">
    <property type="entry name" value="GAF domain-like"/>
    <property type="match status" value="1"/>
</dbReference>
<dbReference type="InterPro" id="IPR001610">
    <property type="entry name" value="PAC"/>
</dbReference>
<dbReference type="SMART" id="SM00086">
    <property type="entry name" value="PAC"/>
    <property type="match status" value="1"/>
</dbReference>
<evidence type="ECO:0000259" key="11">
    <source>
        <dbReference type="PROSITE" id="PS50109"/>
    </source>
</evidence>
<dbReference type="SUPFAM" id="SSF158472">
    <property type="entry name" value="HAMP domain-like"/>
    <property type="match status" value="1"/>
</dbReference>
<reference evidence="16 17" key="1">
    <citation type="journal article" date="2010" name="Nature">
        <title>Nitrite-driven anaerobic methane oxidation by oxygenic bacteria.</title>
        <authorList>
            <person name="Ettwig K.F."/>
            <person name="Butler M.K."/>
            <person name="Le Paslier D."/>
            <person name="Pelletier E."/>
            <person name="Mangenot S."/>
            <person name="Kuypers M.M.M."/>
            <person name="Schreiber F."/>
            <person name="Dutilh B.E."/>
            <person name="Zedelius J."/>
            <person name="de Beer D."/>
            <person name="Gloerich J."/>
            <person name="Wessels H.J.C.T."/>
            <person name="van Allen T."/>
            <person name="Luesken F."/>
            <person name="Wu M."/>
            <person name="van de Pas-Schoonen K.T."/>
            <person name="Op den Camp H.J.M."/>
            <person name="Janssen-Megens E.M."/>
            <person name="Francoijs K-J."/>
            <person name="Stunnenberg H."/>
            <person name="Weissenbach J."/>
            <person name="Jetten M.S.M."/>
            <person name="Strous M."/>
        </authorList>
    </citation>
    <scope>NUCLEOTIDE SEQUENCE [LARGE SCALE GENOMIC DNA]</scope>
</reference>
<keyword evidence="5 16" id="KW-0808">Transferase</keyword>
<dbReference type="EMBL" id="FP565575">
    <property type="protein sequence ID" value="CBE68888.1"/>
    <property type="molecule type" value="Genomic_DNA"/>
</dbReference>
<dbReference type="Proteomes" id="UP000006898">
    <property type="component" value="Chromosome"/>
</dbReference>
<evidence type="ECO:0000256" key="8">
    <source>
        <dbReference type="SAM" id="Coils"/>
    </source>
</evidence>
<dbReference type="SMART" id="SM00387">
    <property type="entry name" value="HATPase_c"/>
    <property type="match status" value="1"/>
</dbReference>
<dbReference type="Pfam" id="PF00072">
    <property type="entry name" value="Response_reg"/>
    <property type="match status" value="1"/>
</dbReference>
<dbReference type="Gene3D" id="3.40.50.2300">
    <property type="match status" value="1"/>
</dbReference>
<dbReference type="Gene3D" id="3.30.450.20">
    <property type="entry name" value="PAS domain"/>
    <property type="match status" value="1"/>
</dbReference>
<dbReference type="eggNOG" id="COG0745">
    <property type="taxonomic scope" value="Bacteria"/>
</dbReference>
<dbReference type="InterPro" id="IPR011006">
    <property type="entry name" value="CheY-like_superfamily"/>
</dbReference>
<gene>
    <name evidence="16" type="ORF">DAMO_1830</name>
</gene>
<dbReference type="SUPFAM" id="SSF55874">
    <property type="entry name" value="ATPase domain of HSP90 chaperone/DNA topoisomerase II/histidine kinase"/>
    <property type="match status" value="1"/>
</dbReference>
<keyword evidence="8" id="KW-0175">Coiled coil</keyword>
<dbReference type="Pfam" id="PF00672">
    <property type="entry name" value="HAMP"/>
    <property type="match status" value="1"/>
</dbReference>
<dbReference type="Gene3D" id="1.10.287.130">
    <property type="match status" value="1"/>
</dbReference>
<dbReference type="EC" id="2.7.13.3" evidence="3"/>
<dbReference type="GO" id="GO:0016020">
    <property type="term" value="C:membrane"/>
    <property type="evidence" value="ECO:0007669"/>
    <property type="project" value="UniProtKB-SubCell"/>
</dbReference>
<sequence length="1028" mass="113183">MQWFRNLKTVTKLTIGFALVGVITIGVGYLGIRNMGIINAGVQEVYEQHLLAIRAIAEARGRTHQIRGWILQHAIEHDPAKMNQLAAQIWDGYRFVEERIGWVGQMRLVRQEQEALDVFKAAVAAYKTYFADDFLPTSSQGKKEEAYNFVLNKGRDRYQASVSAVDALIDLKDNVAKGRYDEAQAIYNRSRILMLSFVVGGLLIGLALGYFIASLIAKAIKRVVAVTEQAAIGDFAARVDLRTEDDLGQMGTAIDQMLARLEDSVGQAMAVLTKGASGDLTLRVRVTGEDRLARMGTALNQTLESFQDSMAQVQQAQHSLLIQAAALQAAANSMVICDLLGRVVWANPAFTRLTGYTDEEVIGQNLRLLKSGKHGQEVYRRLWETILAGRVWYGEIINKRKDGGLYTEEQTITPVRDEHGEILGFVAIKQDITDRKQAEAVVRELNIRLEERADRLDALNRLSKVVSSSLDLESIYQSFAREVKRLIPYDRMEVVVPDDKDAGLRVLKLSIDQPIHRERIASRAERTDIQWMLVQPQPHIESDLAETRQFREDEALLQTAIRSCVRLPLISKGQVIGVLCMASVESCRYGEHELNLLIPLSEQLAMAIENARLYEAAKTATAGLKSAQATLIETERLRAMGQMASGVAHDFNNILTGILGQVLLLQTYLGQGAVAPDELRRNLRLLEQAALDGADIVRKIREATRPRGGEIFAPVSLNEVVAQVLETTRPRWKDQAEAQGLRVMMALELGDVPPVLGNAAELREALTNLIFNAMDAMLQGGTVTISTSRTPQTEHPEVPTLSQGPPDEREWVDLTVSDTGVGMSQSVKARLFEPFFTTKGVQGTGLGLSMVQGIVRRHGGETHITSMEGRGTSVILRLPVAQEGWSESSAPAPPLPQLPSHLRLLVIDDEPLLGETLADLLRLFGYEAVVATSGEAGLARLEAERFDLLITDLGMAGMSGWEVARVSRVSHPELPVIMVTGWGDQLEPAQLATSGVDVVVAKPYTRHALLEALSQALARVDRCGPESP</sequence>
<dbReference type="SMART" id="SM00304">
    <property type="entry name" value="HAMP"/>
    <property type="match status" value="2"/>
</dbReference>
<evidence type="ECO:0000259" key="12">
    <source>
        <dbReference type="PROSITE" id="PS50110"/>
    </source>
</evidence>
<feature type="domain" description="HAMP" evidence="15">
    <location>
        <begin position="214"/>
        <end position="266"/>
    </location>
</feature>
<dbReference type="PROSITE" id="PS50885">
    <property type="entry name" value="HAMP"/>
    <property type="match status" value="2"/>
</dbReference>
<dbReference type="Pfam" id="PF02518">
    <property type="entry name" value="HATPase_c"/>
    <property type="match status" value="1"/>
</dbReference>
<dbReference type="SMART" id="SM00065">
    <property type="entry name" value="GAF"/>
    <property type="match status" value="1"/>
</dbReference>
<dbReference type="SMART" id="SM00388">
    <property type="entry name" value="HisKA"/>
    <property type="match status" value="1"/>
</dbReference>
<evidence type="ECO:0000259" key="15">
    <source>
        <dbReference type="PROSITE" id="PS50885"/>
    </source>
</evidence>
<dbReference type="InterPro" id="IPR001789">
    <property type="entry name" value="Sig_transdc_resp-reg_receiver"/>
</dbReference>
<dbReference type="InterPro" id="IPR003594">
    <property type="entry name" value="HATPase_dom"/>
</dbReference>
<dbReference type="HOGENOM" id="CLU_294691_0_0_0"/>
<dbReference type="PROSITE" id="PS50112">
    <property type="entry name" value="PAS"/>
    <property type="match status" value="1"/>
</dbReference>
<dbReference type="CDD" id="cd00082">
    <property type="entry name" value="HisKA"/>
    <property type="match status" value="1"/>
</dbReference>
<dbReference type="CDD" id="cd00156">
    <property type="entry name" value="REC"/>
    <property type="match status" value="1"/>
</dbReference>
<dbReference type="PROSITE" id="PS50113">
    <property type="entry name" value="PAC"/>
    <property type="match status" value="1"/>
</dbReference>
<feature type="domain" description="PAC" evidence="14">
    <location>
        <begin position="390"/>
        <end position="444"/>
    </location>
</feature>
<dbReference type="PROSITE" id="PS50110">
    <property type="entry name" value="RESPONSE_REGULATORY"/>
    <property type="match status" value="1"/>
</dbReference>
<evidence type="ECO:0000256" key="5">
    <source>
        <dbReference type="ARBA" id="ARBA00022679"/>
    </source>
</evidence>
<evidence type="ECO:0000259" key="13">
    <source>
        <dbReference type="PROSITE" id="PS50112"/>
    </source>
</evidence>
<dbReference type="InterPro" id="IPR003661">
    <property type="entry name" value="HisK_dim/P_dom"/>
</dbReference>
<dbReference type="SMART" id="SM00091">
    <property type="entry name" value="PAS"/>
    <property type="match status" value="1"/>
</dbReference>
<keyword evidence="10" id="KW-1133">Transmembrane helix</keyword>
<dbReference type="Gene3D" id="3.30.450.40">
    <property type="match status" value="1"/>
</dbReference>
<dbReference type="SUPFAM" id="SSF52172">
    <property type="entry name" value="CheY-like"/>
    <property type="match status" value="1"/>
</dbReference>
<dbReference type="CDD" id="cd06225">
    <property type="entry name" value="HAMP"/>
    <property type="match status" value="2"/>
</dbReference>
<dbReference type="PROSITE" id="PS50109">
    <property type="entry name" value="HIS_KIN"/>
    <property type="match status" value="1"/>
</dbReference>